<reference evidence="2 3" key="1">
    <citation type="submission" date="2014-09" db="EMBL/GenBank/DDBJ databases">
        <authorList>
            <person name="Chan K.-G."/>
        </authorList>
    </citation>
    <scope>NUCLEOTIDE SEQUENCE [LARGE SCALE GENOMIC DNA]</scope>
    <source>
        <strain evidence="2 3">ND07</strain>
    </source>
</reference>
<proteinExistence type="predicted"/>
<dbReference type="KEGG" id="psw:LK03_14770"/>
<sequence length="81" mass="9200">MEQEIIHIPELAKMLGRSESAIRSARQAGASWLPPFFKQGTRVCWRVSTVRKFLQEFEQGMHAPAKPGRKRQAPPTLASIR</sequence>
<accession>A0A089YFG1</accession>
<evidence type="ECO:0000256" key="1">
    <source>
        <dbReference type="SAM" id="MobiDB-lite"/>
    </source>
</evidence>
<evidence type="ECO:0000313" key="2">
    <source>
        <dbReference type="EMBL" id="AIR90473.1"/>
    </source>
</evidence>
<organism evidence="2 3">
    <name type="scientific">Pseudomonas cremoricolorata</name>
    <dbReference type="NCBI Taxonomy" id="157783"/>
    <lineage>
        <taxon>Bacteria</taxon>
        <taxon>Pseudomonadati</taxon>
        <taxon>Pseudomonadota</taxon>
        <taxon>Gammaproteobacteria</taxon>
        <taxon>Pseudomonadales</taxon>
        <taxon>Pseudomonadaceae</taxon>
        <taxon>Pseudomonas</taxon>
    </lineage>
</organism>
<name>A0A089YFG1_9PSED</name>
<gene>
    <name evidence="2" type="ORF">LK03_14770</name>
</gene>
<dbReference type="STRING" id="157783.LK03_14770"/>
<evidence type="ECO:0000313" key="3">
    <source>
        <dbReference type="Proteomes" id="UP000029493"/>
    </source>
</evidence>
<evidence type="ECO:0008006" key="4">
    <source>
        <dbReference type="Google" id="ProtNLM"/>
    </source>
</evidence>
<protein>
    <recommendedName>
        <fullName evidence="4">Helix-turn-helix domain-containing protein</fullName>
    </recommendedName>
</protein>
<dbReference type="RefSeq" id="WP_038413065.1">
    <property type="nucleotide sequence ID" value="NZ_CP009455.1"/>
</dbReference>
<dbReference type="Proteomes" id="UP000029493">
    <property type="component" value="Chromosome"/>
</dbReference>
<dbReference type="AlphaFoldDB" id="A0A089YFG1"/>
<dbReference type="OrthoDB" id="6959443at2"/>
<dbReference type="EMBL" id="CP009455">
    <property type="protein sequence ID" value="AIR90473.1"/>
    <property type="molecule type" value="Genomic_DNA"/>
</dbReference>
<feature type="region of interest" description="Disordered" evidence="1">
    <location>
        <begin position="61"/>
        <end position="81"/>
    </location>
</feature>
<keyword evidence="3" id="KW-1185">Reference proteome</keyword>